<gene>
    <name evidence="1" type="ORF">DW740_08945</name>
</gene>
<dbReference type="Pfam" id="PF09578">
    <property type="entry name" value="Spore_YabQ"/>
    <property type="match status" value="1"/>
</dbReference>
<sequence>MSSYMKFETALFIRAIMSGVILYAAYRISGGLLYHFFGRCRIRSATDILYWLAAGFLLFFALFRWNYGELRLFLLPGVLIGAFFANYLLNLLLFPVKRCSILLHRHLKKRNRKFRRGRRFEKIKKKKKQSKNSE</sequence>
<accession>A0A414J655</accession>
<comment type="caution">
    <text evidence="1">The sequence shown here is derived from an EMBL/GenBank/DDBJ whole genome shotgun (WGS) entry which is preliminary data.</text>
</comment>
<dbReference type="Proteomes" id="UP000283745">
    <property type="component" value="Unassembled WGS sequence"/>
</dbReference>
<dbReference type="NCBIfam" id="TIGR02893">
    <property type="entry name" value="spore_yabQ"/>
    <property type="match status" value="1"/>
</dbReference>
<dbReference type="InterPro" id="IPR019074">
    <property type="entry name" value="YabQ"/>
</dbReference>
<proteinExistence type="predicted"/>
<evidence type="ECO:0000313" key="2">
    <source>
        <dbReference type="Proteomes" id="UP000283745"/>
    </source>
</evidence>
<evidence type="ECO:0000313" key="1">
    <source>
        <dbReference type="EMBL" id="RHE39879.1"/>
    </source>
</evidence>
<dbReference type="EMBL" id="QSKF01000006">
    <property type="protein sequence ID" value="RHE39879.1"/>
    <property type="molecule type" value="Genomic_DNA"/>
</dbReference>
<protein>
    <submittedName>
        <fullName evidence="1">Uncharacterized protein</fullName>
    </submittedName>
</protein>
<name>A0A414J655_9FIRM</name>
<dbReference type="AlphaFoldDB" id="A0A414J655"/>
<dbReference type="RefSeq" id="WP_118039807.1">
    <property type="nucleotide sequence ID" value="NZ_CABJFK010000006.1"/>
</dbReference>
<organism evidence="1 2">
    <name type="scientific">Blautia obeum</name>
    <dbReference type="NCBI Taxonomy" id="40520"/>
    <lineage>
        <taxon>Bacteria</taxon>
        <taxon>Bacillati</taxon>
        <taxon>Bacillota</taxon>
        <taxon>Clostridia</taxon>
        <taxon>Lachnospirales</taxon>
        <taxon>Lachnospiraceae</taxon>
        <taxon>Blautia</taxon>
    </lineage>
</organism>
<reference evidence="1 2" key="1">
    <citation type="submission" date="2018-08" db="EMBL/GenBank/DDBJ databases">
        <title>A genome reference for cultivated species of the human gut microbiota.</title>
        <authorList>
            <person name="Zou Y."/>
            <person name="Xue W."/>
            <person name="Luo G."/>
        </authorList>
    </citation>
    <scope>NUCLEOTIDE SEQUENCE [LARGE SCALE GENOMIC DNA]</scope>
    <source>
        <strain evidence="1 2">AM28-23</strain>
    </source>
</reference>